<gene>
    <name evidence="1" type="ORF">CLIB1444_01S20428</name>
</gene>
<sequence>MTELYFMRHGQRIDHALELDANAKPMFEDYKPYDPSLAISAQDQIEECCDDIVESTKAFKPKTSETLKKNIFIHFSPYLRCCQTADLLITYLKPKFEAKYPNYKIRFQLLGDFALSEWIHDKMKNKPPFIDSNDAYQMYTPNIKLLKNRSACSNFRPCVTLGHYNGFDLSYKDYQDNCKEYFKRLLATYDKPTHIKNQDIVIIVSHGYFINNILSYFVNHPIFDEIPEAKINFARKIRVDDDGNEVDLEGDEDEDPHYNWSLMKDSLGLFGFNAIDTSLNLETDIVYYKTNFIKRDELNPKKANETKKEDKPRPSFKIPHTSQSYQMANCESLHLDLDSKAPQISSTKDNHKNPHIIDNPICPAAKDWSPQKLKTFAIKSEFKLKMMGTGIFKNEYDITKPPIRPVTPEVSPCSEPTRNNSVIDLSKLSHNKDHRPLNLKYSTTAEIPLHQLNQKVNSQVNLAQFQRSNPSSNNSSLTDFPKFFTHTNKRAISNPIVVTGQNQGQSMKESYFPTNLTTSPKVLTSTLSNDSLYEDIDISNLDTNDLAIIEELNTKKSPHKNVPPTSLLSRSKSAKYKQELAMNSGKNLLAMYQKQQSINSSSDNEEEKYSLSFGNNRTERKQPSPTVHRTRSRKNSIKFYPSVMNVDQPINREGNSTPVGFYASKKQESSSPLQASPINNDNEKPEKPTFQRPPLVPTKSKSMFYNLDSESDSNESISSDDESPPDYKNEGNKYTWFGQNRD</sequence>
<keyword evidence="2" id="KW-1185">Reference proteome</keyword>
<protein>
    <submittedName>
        <fullName evidence="1">Uncharacterized protein</fullName>
    </submittedName>
</protein>
<name>A0ACA9Y2A1_9ASCO</name>
<proteinExistence type="predicted"/>
<organism evidence="1 2">
    <name type="scientific">[Candida] jaroonii</name>
    <dbReference type="NCBI Taxonomy" id="467808"/>
    <lineage>
        <taxon>Eukaryota</taxon>
        <taxon>Fungi</taxon>
        <taxon>Dikarya</taxon>
        <taxon>Ascomycota</taxon>
        <taxon>Saccharomycotina</taxon>
        <taxon>Pichiomycetes</taxon>
        <taxon>Debaryomycetaceae</taxon>
        <taxon>Yamadazyma</taxon>
    </lineage>
</organism>
<dbReference type="Proteomes" id="UP001152531">
    <property type="component" value="Unassembled WGS sequence"/>
</dbReference>
<evidence type="ECO:0000313" key="2">
    <source>
        <dbReference type="Proteomes" id="UP001152531"/>
    </source>
</evidence>
<comment type="caution">
    <text evidence="1">The sequence shown here is derived from an EMBL/GenBank/DDBJ whole genome shotgun (WGS) entry which is preliminary data.</text>
</comment>
<evidence type="ECO:0000313" key="1">
    <source>
        <dbReference type="EMBL" id="CAH6719055.1"/>
    </source>
</evidence>
<dbReference type="EMBL" id="CALSDN010000001">
    <property type="protein sequence ID" value="CAH6719055.1"/>
    <property type="molecule type" value="Genomic_DNA"/>
</dbReference>
<accession>A0ACA9Y2A1</accession>
<reference evidence="1" key="1">
    <citation type="submission" date="2022-06" db="EMBL/GenBank/DDBJ databases">
        <authorList>
            <person name="Legras J.-L."/>
            <person name="Devillers H."/>
            <person name="Grondin C."/>
        </authorList>
    </citation>
    <scope>NUCLEOTIDE SEQUENCE</scope>
    <source>
        <strain evidence="1">CLIB 1444</strain>
    </source>
</reference>